<keyword evidence="14" id="KW-1185">Reference proteome</keyword>
<keyword evidence="8" id="KW-0626">Porin</keyword>
<gene>
    <name evidence="13" type="ORF">GEV01_16535</name>
</gene>
<dbReference type="PRINTS" id="PR00184">
    <property type="entry name" value="NEISSPPORIN"/>
</dbReference>
<evidence type="ECO:0000313" key="13">
    <source>
        <dbReference type="EMBL" id="MQA21129.1"/>
    </source>
</evidence>
<reference evidence="13 14" key="1">
    <citation type="submission" date="2019-10" db="EMBL/GenBank/DDBJ databases">
        <title>Two novel species isolated from a subtropical stream in China.</title>
        <authorList>
            <person name="Lu H."/>
        </authorList>
    </citation>
    <scope>NUCLEOTIDE SEQUENCE [LARGE SCALE GENOMIC DNA]</scope>
    <source>
        <strain evidence="13 14">FT103W</strain>
    </source>
</reference>
<feature type="signal peptide" evidence="11">
    <location>
        <begin position="1"/>
        <end position="20"/>
    </location>
</feature>
<protein>
    <submittedName>
        <fullName evidence="13">Porin</fullName>
    </submittedName>
</protein>
<dbReference type="RefSeq" id="WP_152806389.1">
    <property type="nucleotide sequence ID" value="NZ_WHUF01000004.1"/>
</dbReference>
<comment type="subcellular location">
    <subcellularLocation>
        <location evidence="1">Cell outer membrane</location>
        <topology evidence="1">Multi-pass membrane protein</topology>
    </subcellularLocation>
</comment>
<dbReference type="AlphaFoldDB" id="A0A843SA80"/>
<dbReference type="InterPro" id="IPR023614">
    <property type="entry name" value="Porin_dom_sf"/>
</dbReference>
<evidence type="ECO:0000256" key="11">
    <source>
        <dbReference type="SAM" id="SignalP"/>
    </source>
</evidence>
<dbReference type="SUPFAM" id="SSF56935">
    <property type="entry name" value="Porins"/>
    <property type="match status" value="1"/>
</dbReference>
<evidence type="ECO:0000256" key="1">
    <source>
        <dbReference type="ARBA" id="ARBA00004571"/>
    </source>
</evidence>
<dbReference type="PRINTS" id="PR00182">
    <property type="entry name" value="ECOLNEIPORIN"/>
</dbReference>
<evidence type="ECO:0000256" key="8">
    <source>
        <dbReference type="ARBA" id="ARBA00023114"/>
    </source>
</evidence>
<evidence type="ECO:0000256" key="2">
    <source>
        <dbReference type="ARBA" id="ARBA00011233"/>
    </source>
</evidence>
<dbReference type="InterPro" id="IPR050298">
    <property type="entry name" value="Gram-neg_bact_OMP"/>
</dbReference>
<dbReference type="InterPro" id="IPR033900">
    <property type="entry name" value="Gram_neg_porin_domain"/>
</dbReference>
<feature type="chain" id="PRO_5032562643" evidence="11">
    <location>
        <begin position="21"/>
        <end position="344"/>
    </location>
</feature>
<dbReference type="PANTHER" id="PTHR34501:SF9">
    <property type="entry name" value="MAJOR OUTER MEMBRANE PROTEIN P.IA"/>
    <property type="match status" value="1"/>
</dbReference>
<evidence type="ECO:0000256" key="10">
    <source>
        <dbReference type="ARBA" id="ARBA00023237"/>
    </source>
</evidence>
<evidence type="ECO:0000256" key="9">
    <source>
        <dbReference type="ARBA" id="ARBA00023136"/>
    </source>
</evidence>
<dbReference type="Pfam" id="PF13609">
    <property type="entry name" value="Porin_4"/>
    <property type="match status" value="1"/>
</dbReference>
<sequence length="344" mass="35385">MNKQLLAAALCAACTGGALAQSNVAIYGVLDVGVATVSGATAGSSGFNGNDTKMQSGTLQGSRIGFKGAEDLGNGLSAIFTLESGILADTGASDQGGLLFGRQAFVGIKSNTLGAITMGRQYGPEYLAWKLVEPMDDGFAGAGSNLFATNGKRINNAVKYTTPTVGGVTADVLYGFGEVAGNSAASRDIGASVTYADGPVLFKAGYNSLNNATASDKSTNYVLSGSYNFQVLKAIVIYGSNKGSGSTDNRDLLLGASIPFGANTLLASYIRKDDKSSADKDAHQIAVTWTYDMSKRTIAYMSAARMVNKNGAAYHTYSATLPTAGQPGAVGGTREFNVGLRHAF</sequence>
<evidence type="ECO:0000256" key="5">
    <source>
        <dbReference type="ARBA" id="ARBA00022692"/>
    </source>
</evidence>
<evidence type="ECO:0000256" key="4">
    <source>
        <dbReference type="ARBA" id="ARBA00022452"/>
    </source>
</evidence>
<dbReference type="GO" id="GO:0034220">
    <property type="term" value="P:monoatomic ion transmembrane transport"/>
    <property type="evidence" value="ECO:0007669"/>
    <property type="project" value="InterPro"/>
</dbReference>
<comment type="subunit">
    <text evidence="2">Homotrimer.</text>
</comment>
<feature type="domain" description="Porin" evidence="12">
    <location>
        <begin position="7"/>
        <end position="310"/>
    </location>
</feature>
<evidence type="ECO:0000256" key="3">
    <source>
        <dbReference type="ARBA" id="ARBA00022448"/>
    </source>
</evidence>
<evidence type="ECO:0000256" key="6">
    <source>
        <dbReference type="ARBA" id="ARBA00022729"/>
    </source>
</evidence>
<dbReference type="InterPro" id="IPR001702">
    <property type="entry name" value="Porin_Gram-ve"/>
</dbReference>
<proteinExistence type="predicted"/>
<dbReference type="GO" id="GO:0009279">
    <property type="term" value="C:cell outer membrane"/>
    <property type="evidence" value="ECO:0007669"/>
    <property type="project" value="UniProtKB-SubCell"/>
</dbReference>
<dbReference type="CDD" id="cd00342">
    <property type="entry name" value="gram_neg_porins"/>
    <property type="match status" value="1"/>
</dbReference>
<evidence type="ECO:0000259" key="12">
    <source>
        <dbReference type="Pfam" id="PF13609"/>
    </source>
</evidence>
<dbReference type="Gene3D" id="2.40.160.10">
    <property type="entry name" value="Porin"/>
    <property type="match status" value="1"/>
</dbReference>
<keyword evidence="3" id="KW-0813">Transport</keyword>
<name>A0A843SA80_9BURK</name>
<keyword evidence="9" id="KW-0472">Membrane</keyword>
<keyword evidence="5" id="KW-0812">Transmembrane</keyword>
<dbReference type="GO" id="GO:0015288">
    <property type="term" value="F:porin activity"/>
    <property type="evidence" value="ECO:0007669"/>
    <property type="project" value="UniProtKB-KW"/>
</dbReference>
<comment type="caution">
    <text evidence="13">The sequence shown here is derived from an EMBL/GenBank/DDBJ whole genome shotgun (WGS) entry which is preliminary data.</text>
</comment>
<evidence type="ECO:0000313" key="14">
    <source>
        <dbReference type="Proteomes" id="UP000444318"/>
    </source>
</evidence>
<evidence type="ECO:0000256" key="7">
    <source>
        <dbReference type="ARBA" id="ARBA00023065"/>
    </source>
</evidence>
<dbReference type="EMBL" id="WHUF01000004">
    <property type="protein sequence ID" value="MQA21129.1"/>
    <property type="molecule type" value="Genomic_DNA"/>
</dbReference>
<keyword evidence="10" id="KW-0998">Cell outer membrane</keyword>
<dbReference type="InterPro" id="IPR002299">
    <property type="entry name" value="Porin_Neis"/>
</dbReference>
<keyword evidence="6 11" id="KW-0732">Signal</keyword>
<keyword evidence="4" id="KW-1134">Transmembrane beta strand</keyword>
<organism evidence="13 14">
    <name type="scientific">Rugamonas rivuli</name>
    <dbReference type="NCBI Taxonomy" id="2743358"/>
    <lineage>
        <taxon>Bacteria</taxon>
        <taxon>Pseudomonadati</taxon>
        <taxon>Pseudomonadota</taxon>
        <taxon>Betaproteobacteria</taxon>
        <taxon>Burkholderiales</taxon>
        <taxon>Oxalobacteraceae</taxon>
        <taxon>Telluria group</taxon>
        <taxon>Rugamonas</taxon>
    </lineage>
</organism>
<dbReference type="PANTHER" id="PTHR34501">
    <property type="entry name" value="PROTEIN YDDL-RELATED"/>
    <property type="match status" value="1"/>
</dbReference>
<dbReference type="GO" id="GO:0046930">
    <property type="term" value="C:pore complex"/>
    <property type="evidence" value="ECO:0007669"/>
    <property type="project" value="UniProtKB-KW"/>
</dbReference>
<dbReference type="Proteomes" id="UP000444318">
    <property type="component" value="Unassembled WGS sequence"/>
</dbReference>
<keyword evidence="7" id="KW-0406">Ion transport</keyword>
<accession>A0A843SA80</accession>